<evidence type="ECO:0000313" key="1">
    <source>
        <dbReference type="EMBL" id="GBP55517.1"/>
    </source>
</evidence>
<name>A0A4C1WZH9_EUMVA</name>
<evidence type="ECO:0000313" key="2">
    <source>
        <dbReference type="Proteomes" id="UP000299102"/>
    </source>
</evidence>
<gene>
    <name evidence="1" type="ORF">EVAR_36240_1</name>
</gene>
<reference evidence="1 2" key="1">
    <citation type="journal article" date="2019" name="Commun. Biol.">
        <title>The bagworm genome reveals a unique fibroin gene that provides high tensile strength.</title>
        <authorList>
            <person name="Kono N."/>
            <person name="Nakamura H."/>
            <person name="Ohtoshi R."/>
            <person name="Tomita M."/>
            <person name="Numata K."/>
            <person name="Arakawa K."/>
        </authorList>
    </citation>
    <scope>NUCLEOTIDE SEQUENCE [LARGE SCALE GENOMIC DNA]</scope>
</reference>
<sequence>MLTELRTLTIRASRPQERAAQRLPSQLCGDDNVTSLTCVRCRDGRGRVTAAHVCARRKCRQPVFPLQRVFYIPNTTTQQQHVYSTTHETVAVKLVTKASQWRKIGTRRSRRKGRGALNLRIASFARNSEQQSFVRCTVPQPAVRAPTSHLQYQEDIGGVESLY</sequence>
<dbReference type="AlphaFoldDB" id="A0A4C1WZH9"/>
<dbReference type="EMBL" id="BGZK01000671">
    <property type="protein sequence ID" value="GBP55517.1"/>
    <property type="molecule type" value="Genomic_DNA"/>
</dbReference>
<keyword evidence="2" id="KW-1185">Reference proteome</keyword>
<comment type="caution">
    <text evidence="1">The sequence shown here is derived from an EMBL/GenBank/DDBJ whole genome shotgun (WGS) entry which is preliminary data.</text>
</comment>
<dbReference type="OrthoDB" id="71307at2759"/>
<accession>A0A4C1WZH9</accession>
<organism evidence="1 2">
    <name type="scientific">Eumeta variegata</name>
    <name type="common">Bagworm moth</name>
    <name type="synonym">Eumeta japonica</name>
    <dbReference type="NCBI Taxonomy" id="151549"/>
    <lineage>
        <taxon>Eukaryota</taxon>
        <taxon>Metazoa</taxon>
        <taxon>Ecdysozoa</taxon>
        <taxon>Arthropoda</taxon>
        <taxon>Hexapoda</taxon>
        <taxon>Insecta</taxon>
        <taxon>Pterygota</taxon>
        <taxon>Neoptera</taxon>
        <taxon>Endopterygota</taxon>
        <taxon>Lepidoptera</taxon>
        <taxon>Glossata</taxon>
        <taxon>Ditrysia</taxon>
        <taxon>Tineoidea</taxon>
        <taxon>Psychidae</taxon>
        <taxon>Oiketicinae</taxon>
        <taxon>Eumeta</taxon>
    </lineage>
</organism>
<proteinExistence type="predicted"/>
<protein>
    <submittedName>
        <fullName evidence="1">Uncharacterized protein</fullName>
    </submittedName>
</protein>
<dbReference type="Proteomes" id="UP000299102">
    <property type="component" value="Unassembled WGS sequence"/>
</dbReference>